<feature type="domain" description="Gelsolin-like" evidence="1">
    <location>
        <begin position="95"/>
        <end position="163"/>
    </location>
</feature>
<dbReference type="SUPFAM" id="SSF55753">
    <property type="entry name" value="Actin depolymerizing proteins"/>
    <property type="match status" value="3"/>
</dbReference>
<dbReference type="Gene3D" id="3.40.20.10">
    <property type="entry name" value="Severin"/>
    <property type="match status" value="3"/>
</dbReference>
<proteinExistence type="predicted"/>
<dbReference type="PANTHER" id="PTHR11977:SF130">
    <property type="entry name" value="SEVERIN"/>
    <property type="match status" value="1"/>
</dbReference>
<dbReference type="Pfam" id="PF00626">
    <property type="entry name" value="Gelsolin"/>
    <property type="match status" value="3"/>
</dbReference>
<evidence type="ECO:0000313" key="3">
    <source>
        <dbReference type="Proteomes" id="UP000037460"/>
    </source>
</evidence>
<accession>A0A0M0K299</accession>
<dbReference type="AlphaFoldDB" id="A0A0M0K299"/>
<evidence type="ECO:0000313" key="2">
    <source>
        <dbReference type="EMBL" id="KOO32986.1"/>
    </source>
</evidence>
<dbReference type="Proteomes" id="UP000037460">
    <property type="component" value="Unassembled WGS sequence"/>
</dbReference>
<evidence type="ECO:0000259" key="1">
    <source>
        <dbReference type="Pfam" id="PF00626"/>
    </source>
</evidence>
<dbReference type="SMART" id="SM00262">
    <property type="entry name" value="GEL"/>
    <property type="match status" value="3"/>
</dbReference>
<comment type="caution">
    <text evidence="2">The sequence shown here is derived from an EMBL/GenBank/DDBJ whole genome shotgun (WGS) entry which is preliminary data.</text>
</comment>
<dbReference type="InterPro" id="IPR029006">
    <property type="entry name" value="ADF-H/Gelsolin-like_dom_sf"/>
</dbReference>
<dbReference type="GO" id="GO:0008154">
    <property type="term" value="P:actin polymerization or depolymerization"/>
    <property type="evidence" value="ECO:0007669"/>
    <property type="project" value="TreeGrafter"/>
</dbReference>
<dbReference type="PANTHER" id="PTHR11977">
    <property type="entry name" value="VILLIN"/>
    <property type="match status" value="1"/>
</dbReference>
<dbReference type="GO" id="GO:0015629">
    <property type="term" value="C:actin cytoskeleton"/>
    <property type="evidence" value="ECO:0007669"/>
    <property type="project" value="TreeGrafter"/>
</dbReference>
<sequence>MFTAISRSVEAWSADADARAKAASVYEMPLKYGIKDRQPNWKDTNMALFGTELEKKIKHEASMHEPQWREAGKVPGLQLWRIEQFRVVPWPAELYGQFHEADAYILLHTYMIEAGKLSYSVHFWIGHQSTADKYGTAAYKTVELDDYLHGAAVQHREVQDCESLLFLSYFPEGLTYLAGGTESGFRHVEHFARPPALLRIKGLVNDVLLTEVDVHRHSMNSGDVFVLDCDEGIFQWNGRDSNGYERARAAEVCATMHAERGKSKVTVYEEGDERTYDMAGAFCKYLPTGSWSHRRVDNLGYDKSVARAEAGGNDWNVKAFPKAIFRLRVDEDKGVELELVAQGYIPRTHLDSQGVFVIDSGFAIFLWVGQDAPVHERVAVFVAGHIYVHEHGRPACLPVTHYRDGYETHQFWRIFPDSMQVLTMAPFPHRYETHQFWRIFPDPPQLELAPVTNNYDKYANAYIDVSTQSCVTPSNAWERKIPKSLYSASNAEKADLHAELAALASTGMLDGIKKLDREIWELEVPLMTADDP</sequence>
<feature type="domain" description="Gelsolin-like" evidence="1">
    <location>
        <begin position="348"/>
        <end position="372"/>
    </location>
</feature>
<keyword evidence="3" id="KW-1185">Reference proteome</keyword>
<dbReference type="PRINTS" id="PR00597">
    <property type="entry name" value="GELSOLIN"/>
</dbReference>
<feature type="domain" description="Gelsolin-like" evidence="1">
    <location>
        <begin position="207"/>
        <end position="270"/>
    </location>
</feature>
<dbReference type="InterPro" id="IPR007123">
    <property type="entry name" value="Gelsolin-like_dom"/>
</dbReference>
<gene>
    <name evidence="2" type="ORF">Ctob_015091</name>
</gene>
<dbReference type="GO" id="GO:0051015">
    <property type="term" value="F:actin filament binding"/>
    <property type="evidence" value="ECO:0007669"/>
    <property type="project" value="InterPro"/>
</dbReference>
<protein>
    <submittedName>
        <fullName evidence="2">Gelsolin-like protein 2-like protein</fullName>
    </submittedName>
</protein>
<dbReference type="CDD" id="cd11290">
    <property type="entry name" value="gelsolin_S1_like"/>
    <property type="match status" value="1"/>
</dbReference>
<dbReference type="InterPro" id="IPR007122">
    <property type="entry name" value="Villin/Gelsolin"/>
</dbReference>
<reference evidence="3" key="1">
    <citation type="journal article" date="2015" name="PLoS Genet.">
        <title>Genome Sequence and Transcriptome Analyses of Chrysochromulina tobin: Metabolic Tools for Enhanced Algal Fitness in the Prominent Order Prymnesiales (Haptophyceae).</title>
        <authorList>
            <person name="Hovde B.T."/>
            <person name="Deodato C.R."/>
            <person name="Hunsperger H.M."/>
            <person name="Ryken S.A."/>
            <person name="Yost W."/>
            <person name="Jha R.K."/>
            <person name="Patterson J."/>
            <person name="Monnat R.J. Jr."/>
            <person name="Barlow S.B."/>
            <person name="Starkenburg S.R."/>
            <person name="Cattolico R.A."/>
        </authorList>
    </citation>
    <scope>NUCLEOTIDE SEQUENCE</scope>
    <source>
        <strain evidence="3">CCMP291</strain>
    </source>
</reference>
<dbReference type="GO" id="GO:0005737">
    <property type="term" value="C:cytoplasm"/>
    <property type="evidence" value="ECO:0007669"/>
    <property type="project" value="TreeGrafter"/>
</dbReference>
<organism evidence="2 3">
    <name type="scientific">Chrysochromulina tobinii</name>
    <dbReference type="NCBI Taxonomy" id="1460289"/>
    <lineage>
        <taxon>Eukaryota</taxon>
        <taxon>Haptista</taxon>
        <taxon>Haptophyta</taxon>
        <taxon>Prymnesiophyceae</taxon>
        <taxon>Prymnesiales</taxon>
        <taxon>Chrysochromulinaceae</taxon>
        <taxon>Chrysochromulina</taxon>
    </lineage>
</organism>
<dbReference type="EMBL" id="JWZX01001633">
    <property type="protein sequence ID" value="KOO32986.1"/>
    <property type="molecule type" value="Genomic_DNA"/>
</dbReference>
<name>A0A0M0K299_9EUKA</name>
<dbReference type="OrthoDB" id="6375767at2759"/>